<dbReference type="Gene3D" id="2.60.210.10">
    <property type="entry name" value="Apoptosis, Tumor Necrosis Factor Receptor Associated Protein 2, Chain A"/>
    <property type="match status" value="1"/>
</dbReference>
<name>A0A9Q0G2S6_9ROSI</name>
<dbReference type="PANTHER" id="PTHR46162">
    <property type="entry name" value="TRAF-LIKE FAMILY PROTEIN"/>
    <property type="match status" value="1"/>
</dbReference>
<dbReference type="CDD" id="cd00121">
    <property type="entry name" value="MATH"/>
    <property type="match status" value="1"/>
</dbReference>
<reference evidence="2" key="2">
    <citation type="journal article" date="2023" name="Plants (Basel)">
        <title>Annotation of the Turnera subulata (Passifloraceae) Draft Genome Reveals the S-Locus Evolved after the Divergence of Turneroideae from Passifloroideae in a Stepwise Manner.</title>
        <authorList>
            <person name="Henning P.M."/>
            <person name="Roalson E.H."/>
            <person name="Mir W."/>
            <person name="McCubbin A.G."/>
            <person name="Shore J.S."/>
        </authorList>
    </citation>
    <scope>NUCLEOTIDE SEQUENCE</scope>
    <source>
        <strain evidence="2">F60SS</strain>
    </source>
</reference>
<feature type="non-terminal residue" evidence="2">
    <location>
        <position position="108"/>
    </location>
</feature>
<keyword evidence="3" id="KW-1185">Reference proteome</keyword>
<evidence type="ECO:0000313" key="2">
    <source>
        <dbReference type="EMBL" id="KAJ4840906.1"/>
    </source>
</evidence>
<dbReference type="OrthoDB" id="1883087at2759"/>
<reference evidence="2" key="1">
    <citation type="submission" date="2022-02" db="EMBL/GenBank/DDBJ databases">
        <authorList>
            <person name="Henning P.M."/>
            <person name="McCubbin A.G."/>
            <person name="Shore J.S."/>
        </authorList>
    </citation>
    <scope>NUCLEOTIDE SEQUENCE</scope>
    <source>
        <strain evidence="2">F60SS</strain>
        <tissue evidence="2">Leaves</tissue>
    </source>
</reference>
<dbReference type="AlphaFoldDB" id="A0A9Q0G2S6"/>
<dbReference type="InterPro" id="IPR008974">
    <property type="entry name" value="TRAF-like"/>
</dbReference>
<proteinExistence type="predicted"/>
<protein>
    <recommendedName>
        <fullName evidence="1">MATH domain-containing protein</fullName>
    </recommendedName>
</protein>
<feature type="domain" description="MATH" evidence="1">
    <location>
        <begin position="1"/>
        <end position="102"/>
    </location>
</feature>
<dbReference type="InterPro" id="IPR002083">
    <property type="entry name" value="MATH/TRAF_dom"/>
</dbReference>
<organism evidence="2 3">
    <name type="scientific">Turnera subulata</name>
    <dbReference type="NCBI Taxonomy" id="218843"/>
    <lineage>
        <taxon>Eukaryota</taxon>
        <taxon>Viridiplantae</taxon>
        <taxon>Streptophyta</taxon>
        <taxon>Embryophyta</taxon>
        <taxon>Tracheophyta</taxon>
        <taxon>Spermatophyta</taxon>
        <taxon>Magnoliopsida</taxon>
        <taxon>eudicotyledons</taxon>
        <taxon>Gunneridae</taxon>
        <taxon>Pentapetalae</taxon>
        <taxon>rosids</taxon>
        <taxon>fabids</taxon>
        <taxon>Malpighiales</taxon>
        <taxon>Passifloraceae</taxon>
        <taxon>Turnera</taxon>
    </lineage>
</organism>
<evidence type="ECO:0000313" key="3">
    <source>
        <dbReference type="Proteomes" id="UP001141552"/>
    </source>
</evidence>
<dbReference type="PANTHER" id="PTHR46162:SF2">
    <property type="entry name" value="ANKYRIN REPEAT-CONTAINING PROTEIN-RELATED"/>
    <property type="match status" value="1"/>
</dbReference>
<comment type="caution">
    <text evidence="2">The sequence shown here is derived from an EMBL/GenBank/DDBJ whole genome shotgun (WGS) entry which is preliminary data.</text>
</comment>
<dbReference type="PROSITE" id="PS50144">
    <property type="entry name" value="MATH"/>
    <property type="match status" value="1"/>
</dbReference>
<dbReference type="EMBL" id="JAKUCV010002918">
    <property type="protein sequence ID" value="KAJ4840906.1"/>
    <property type="molecule type" value="Genomic_DNA"/>
</dbReference>
<sequence length="108" mass="11912">KGGGQQWKLKLYPKGEGRSDGKHLSVTFYLVNGSPVADISAHYRLRLKDQNSNNHIGFEVDAVFGKSKQYGSAHPNYMLLDDLKKEGSGYIVNDSIIIEAELSQISTA</sequence>
<gene>
    <name evidence="2" type="ORF">Tsubulata_001099</name>
</gene>
<dbReference type="SUPFAM" id="SSF49599">
    <property type="entry name" value="TRAF domain-like"/>
    <property type="match status" value="1"/>
</dbReference>
<dbReference type="Pfam" id="PF22486">
    <property type="entry name" value="MATH_2"/>
    <property type="match status" value="1"/>
</dbReference>
<dbReference type="Proteomes" id="UP001141552">
    <property type="component" value="Unassembled WGS sequence"/>
</dbReference>
<accession>A0A9Q0G2S6</accession>
<evidence type="ECO:0000259" key="1">
    <source>
        <dbReference type="PROSITE" id="PS50144"/>
    </source>
</evidence>